<dbReference type="OMA" id="WVRLLEM"/>
<dbReference type="Proteomes" id="UP000594263">
    <property type="component" value="Unplaced"/>
</dbReference>
<evidence type="ECO:0000313" key="3">
    <source>
        <dbReference type="Proteomes" id="UP000594263"/>
    </source>
</evidence>
<dbReference type="PANTHER" id="PTHR33868">
    <property type="entry name" value="EXPRESSED PROTEIN"/>
    <property type="match status" value="1"/>
</dbReference>
<keyword evidence="1" id="KW-0175">Coiled coil</keyword>
<reference evidence="2" key="1">
    <citation type="submission" date="2021-01" db="UniProtKB">
        <authorList>
            <consortium name="EnsemblPlants"/>
        </authorList>
    </citation>
    <scope>IDENTIFICATION</scope>
</reference>
<organism evidence="2 3">
    <name type="scientific">Kalanchoe fedtschenkoi</name>
    <name type="common">Lavender scallops</name>
    <name type="synonym">South American air plant</name>
    <dbReference type="NCBI Taxonomy" id="63787"/>
    <lineage>
        <taxon>Eukaryota</taxon>
        <taxon>Viridiplantae</taxon>
        <taxon>Streptophyta</taxon>
        <taxon>Embryophyta</taxon>
        <taxon>Tracheophyta</taxon>
        <taxon>Spermatophyta</taxon>
        <taxon>Magnoliopsida</taxon>
        <taxon>eudicotyledons</taxon>
        <taxon>Gunneridae</taxon>
        <taxon>Pentapetalae</taxon>
        <taxon>Saxifragales</taxon>
        <taxon>Crassulaceae</taxon>
        <taxon>Kalanchoe</taxon>
    </lineage>
</organism>
<dbReference type="Gramene" id="Kaladp0048s0045.1.v1.1">
    <property type="protein sequence ID" value="Kaladp0048s0045.1.v1.1.CDS.1"/>
    <property type="gene ID" value="Kaladp0048s0045.v1.1"/>
</dbReference>
<keyword evidence="3" id="KW-1185">Reference proteome</keyword>
<dbReference type="EnsemblPlants" id="Kaladp0048s0045.1.v1.1">
    <property type="protein sequence ID" value="Kaladp0048s0045.1.v1.1.CDS.1"/>
    <property type="gene ID" value="Kaladp0048s0045.v1.1"/>
</dbReference>
<dbReference type="PANTHER" id="PTHR33868:SF10">
    <property type="entry name" value="OS08G0483100 PROTEIN"/>
    <property type="match status" value="1"/>
</dbReference>
<sequence length="144" mass="16258">MAELIRPGHHPQPHFRRRQLMQNCDLPPPTKLYMGCFDEEREESCDLARALRLSERRAREAERRAEESRRERDAAMGALVAESIRAMAYRRWVMVLEVQIRKWKTGAAEGDGSGGGGGLDKWKVGLVICLGLAGLGFACRFGFI</sequence>
<evidence type="ECO:0000256" key="1">
    <source>
        <dbReference type="SAM" id="Coils"/>
    </source>
</evidence>
<proteinExistence type="predicted"/>
<dbReference type="AlphaFoldDB" id="A0A7N0TYC9"/>
<name>A0A7N0TYC9_KALFE</name>
<feature type="coiled-coil region" evidence="1">
    <location>
        <begin position="51"/>
        <end position="78"/>
    </location>
</feature>
<accession>A0A7N0TYC9</accession>
<evidence type="ECO:0000313" key="2">
    <source>
        <dbReference type="EnsemblPlants" id="Kaladp0048s0045.1.v1.1.CDS.1"/>
    </source>
</evidence>
<protein>
    <submittedName>
        <fullName evidence="2">Uncharacterized protein</fullName>
    </submittedName>
</protein>